<sequence>MAEDFERDELELDVLFVGAGPAGLAGAIHLGDLVAAHNEKIEASGEGQKLEPAIAVIEKAMEPGAHQLSGAVMDPRGLDALIPDWRTKDCPVDAAVNDDALFYLTSTRAVRAPITPPPLKNHGNYVVSLNRLTGWMVEQAESRGIDVFPGFPAASVLTEGDQITGVRIKDAGIDKHGNRKGNFEPGADLKAKVTVFSEGTRGNLTKLLTRERSLAGANPQTYGTGIKEVWKLPPGRVAPGVVYHTMGHPVDSSTYGGGWIYGMKDDRISLGYVVGLDYANPYMDPHKVFQAYKMHPWIKGMLEGGEMERYGAKTVPLGGYFSMPKRVLPGGLIIGDSASFLNAERLKGIHLAIESGMMAAKAIFEALLADDYSEARLGHYDKLFASSEARQELYKVRNFHQGFQGGRWSGLVNAGVLMVTGGNGLGGDKLGVSEDHTHMRPLGDASAKQVEVKFDGTITFDKLTDVYKSGTKHEEDQPSHLIVSDLDICSTRCTEEFGNPCQYFCPAAVYEMVEGEAPASKKLQINASNCVHCKTCDIMDPYQIITWVPPEGGGGPVYTDL</sequence>
<gene>
    <name evidence="17" type="ORF">HKN21_13540</name>
</gene>
<keyword evidence="10 15" id="KW-0560">Oxidoreductase</keyword>
<keyword evidence="4 15" id="KW-0813">Transport</keyword>
<keyword evidence="8" id="KW-0809">Transit peptide</keyword>
<feature type="domain" description="4Fe-4S ferredoxin-type" evidence="16">
    <location>
        <begin position="521"/>
        <end position="550"/>
    </location>
</feature>
<evidence type="ECO:0000256" key="9">
    <source>
        <dbReference type="ARBA" id="ARBA00022982"/>
    </source>
</evidence>
<dbReference type="InterPro" id="IPR049398">
    <property type="entry name" value="ETF-QO/FixC_UQ-bd"/>
</dbReference>
<dbReference type="Proteomes" id="UP000547674">
    <property type="component" value="Unassembled WGS sequence"/>
</dbReference>
<keyword evidence="7 15" id="KW-0274">FAD</keyword>
<dbReference type="SUPFAM" id="SSF54862">
    <property type="entry name" value="4Fe-4S ferredoxins"/>
    <property type="match status" value="1"/>
</dbReference>
<keyword evidence="14" id="KW-0472">Membrane</keyword>
<comment type="cofactor">
    <cofactor evidence="15">
        <name>[4Fe-4S] cluster</name>
        <dbReference type="ChEBI" id="CHEBI:49883"/>
    </cofactor>
    <text evidence="15">Binds 1 [4Fe-4S] cluster.</text>
</comment>
<proteinExistence type="predicted"/>
<dbReference type="GO" id="GO:0051539">
    <property type="term" value="F:4 iron, 4 sulfur cluster binding"/>
    <property type="evidence" value="ECO:0007669"/>
    <property type="project" value="UniProtKB-UniRule"/>
</dbReference>
<evidence type="ECO:0000256" key="15">
    <source>
        <dbReference type="RuleBase" id="RU366068"/>
    </source>
</evidence>
<comment type="subcellular location">
    <subcellularLocation>
        <location evidence="3">Membrane</location>
    </subcellularLocation>
</comment>
<dbReference type="Gene3D" id="3.50.50.60">
    <property type="entry name" value="FAD/NAD(P)-binding domain"/>
    <property type="match status" value="1"/>
</dbReference>
<dbReference type="GO" id="GO:0016020">
    <property type="term" value="C:membrane"/>
    <property type="evidence" value="ECO:0007669"/>
    <property type="project" value="UniProtKB-SubCell"/>
</dbReference>
<evidence type="ECO:0000256" key="3">
    <source>
        <dbReference type="ARBA" id="ARBA00004370"/>
    </source>
</evidence>
<reference evidence="17 18" key="1">
    <citation type="submission" date="2020-03" db="EMBL/GenBank/DDBJ databases">
        <title>Metabolic flexibility allows generalist bacteria to become dominant in a frequently disturbed ecosystem.</title>
        <authorList>
            <person name="Chen Y.-J."/>
            <person name="Leung P.M."/>
            <person name="Bay S.K."/>
            <person name="Hugenholtz P."/>
            <person name="Kessler A.J."/>
            <person name="Shelley G."/>
            <person name="Waite D.W."/>
            <person name="Cook P.L."/>
            <person name="Greening C."/>
        </authorList>
    </citation>
    <scope>NUCLEOTIDE SEQUENCE [LARGE SCALE GENOMIC DNA]</scope>
    <source>
        <strain evidence="17">SS_bin_28</strain>
    </source>
</reference>
<comment type="function">
    <text evidence="2 15">Accepts electrons from ETF and reduces ubiquinone.</text>
</comment>
<keyword evidence="11 15" id="KW-0408">Iron</keyword>
<dbReference type="Gene3D" id="3.30.9.90">
    <property type="match status" value="1"/>
</dbReference>
<evidence type="ECO:0000256" key="8">
    <source>
        <dbReference type="ARBA" id="ARBA00022946"/>
    </source>
</evidence>
<evidence type="ECO:0000256" key="1">
    <source>
        <dbReference type="ARBA" id="ARBA00001974"/>
    </source>
</evidence>
<dbReference type="AlphaFoldDB" id="A0A7Y2E9N3"/>
<evidence type="ECO:0000256" key="7">
    <source>
        <dbReference type="ARBA" id="ARBA00022827"/>
    </source>
</evidence>
<keyword evidence="13 15" id="KW-0830">Ubiquinone</keyword>
<dbReference type="InterPro" id="IPR040156">
    <property type="entry name" value="ETF-QO"/>
</dbReference>
<evidence type="ECO:0000259" key="16">
    <source>
        <dbReference type="PROSITE" id="PS51379"/>
    </source>
</evidence>
<evidence type="ECO:0000256" key="5">
    <source>
        <dbReference type="ARBA" id="ARBA00022630"/>
    </source>
</evidence>
<evidence type="ECO:0000256" key="12">
    <source>
        <dbReference type="ARBA" id="ARBA00023014"/>
    </source>
</evidence>
<protein>
    <recommendedName>
        <fullName evidence="15">Electron transfer flavoprotein-ubiquinone oxidoreductase</fullName>
        <shortName evidence="15">ETF-QO</shortName>
        <ecNumber evidence="15">1.5.5.1</ecNumber>
    </recommendedName>
</protein>
<keyword evidence="9 15" id="KW-0249">Electron transport</keyword>
<dbReference type="InterPro" id="IPR017896">
    <property type="entry name" value="4Fe4S_Fe-S-bd"/>
</dbReference>
<evidence type="ECO:0000256" key="11">
    <source>
        <dbReference type="ARBA" id="ARBA00023004"/>
    </source>
</evidence>
<evidence type="ECO:0000256" key="2">
    <source>
        <dbReference type="ARBA" id="ARBA00002819"/>
    </source>
</evidence>
<dbReference type="SUPFAM" id="SSF54373">
    <property type="entry name" value="FAD-linked reductases, C-terminal domain"/>
    <property type="match status" value="1"/>
</dbReference>
<comment type="catalytic activity">
    <reaction evidence="15">
        <text>a ubiquinone + reduced [electron-transfer flavoprotein] = a ubiquinol + oxidized [electron-transfer flavoprotein] + H(+)</text>
        <dbReference type="Rhea" id="RHEA:24052"/>
        <dbReference type="Rhea" id="RHEA-COMP:9565"/>
        <dbReference type="Rhea" id="RHEA-COMP:9566"/>
        <dbReference type="Rhea" id="RHEA-COMP:10685"/>
        <dbReference type="Rhea" id="RHEA-COMP:10686"/>
        <dbReference type="ChEBI" id="CHEBI:15378"/>
        <dbReference type="ChEBI" id="CHEBI:16389"/>
        <dbReference type="ChEBI" id="CHEBI:17976"/>
        <dbReference type="ChEBI" id="CHEBI:57692"/>
        <dbReference type="ChEBI" id="CHEBI:58307"/>
        <dbReference type="EC" id="1.5.5.1"/>
    </reaction>
</comment>
<comment type="caution">
    <text evidence="17">The sequence shown here is derived from an EMBL/GenBank/DDBJ whole genome shotgun (WGS) entry which is preliminary data.</text>
</comment>
<dbReference type="EMBL" id="JABDJR010000545">
    <property type="protein sequence ID" value="NNF07781.1"/>
    <property type="molecule type" value="Genomic_DNA"/>
</dbReference>
<dbReference type="InterPro" id="IPR007859">
    <property type="entry name" value="ETF-QO/FixX_C"/>
</dbReference>
<evidence type="ECO:0000313" key="17">
    <source>
        <dbReference type="EMBL" id="NNF07781.1"/>
    </source>
</evidence>
<evidence type="ECO:0000313" key="18">
    <source>
        <dbReference type="Proteomes" id="UP000547674"/>
    </source>
</evidence>
<accession>A0A7Y2E9N3</accession>
<evidence type="ECO:0000256" key="14">
    <source>
        <dbReference type="ARBA" id="ARBA00023136"/>
    </source>
</evidence>
<name>A0A7Y2E9N3_UNCEI</name>
<dbReference type="EC" id="1.5.5.1" evidence="15"/>
<evidence type="ECO:0000256" key="4">
    <source>
        <dbReference type="ARBA" id="ARBA00022448"/>
    </source>
</evidence>
<evidence type="ECO:0000256" key="6">
    <source>
        <dbReference type="ARBA" id="ARBA00022723"/>
    </source>
</evidence>
<dbReference type="GO" id="GO:0046872">
    <property type="term" value="F:metal ion binding"/>
    <property type="evidence" value="ECO:0007669"/>
    <property type="project" value="UniProtKB-KW"/>
</dbReference>
<dbReference type="GO" id="GO:0004174">
    <property type="term" value="F:electron-transferring-flavoprotein dehydrogenase activity"/>
    <property type="evidence" value="ECO:0007669"/>
    <property type="project" value="UniProtKB-UniRule"/>
</dbReference>
<dbReference type="PANTHER" id="PTHR10617:SF107">
    <property type="entry name" value="ELECTRON TRANSFER FLAVOPROTEIN-UBIQUINONE OXIDOREDUCTASE, MITOCHONDRIAL"/>
    <property type="match status" value="1"/>
</dbReference>
<dbReference type="PROSITE" id="PS51379">
    <property type="entry name" value="4FE4S_FER_2"/>
    <property type="match status" value="1"/>
</dbReference>
<dbReference type="Pfam" id="PF21162">
    <property type="entry name" value="ETFQO_UQ-bd"/>
    <property type="match status" value="1"/>
</dbReference>
<organism evidence="17 18">
    <name type="scientific">Eiseniibacteriota bacterium</name>
    <dbReference type="NCBI Taxonomy" id="2212470"/>
    <lineage>
        <taxon>Bacteria</taxon>
        <taxon>Candidatus Eiseniibacteriota</taxon>
    </lineage>
</organism>
<keyword evidence="5 15" id="KW-0285">Flavoprotein</keyword>
<dbReference type="FunFam" id="3.30.70.20:FF:000015">
    <property type="entry name" value="Electron transfer flavoprotein-ubiquinone oxidoreductase"/>
    <property type="match status" value="1"/>
</dbReference>
<comment type="cofactor">
    <cofactor evidence="1 15">
        <name>FAD</name>
        <dbReference type="ChEBI" id="CHEBI:57692"/>
    </cofactor>
</comment>
<dbReference type="PANTHER" id="PTHR10617">
    <property type="entry name" value="ELECTRON TRANSFER FLAVOPROTEIN-UBIQUINONE OXIDOREDUCTASE"/>
    <property type="match status" value="1"/>
</dbReference>
<keyword evidence="6 15" id="KW-0479">Metal-binding</keyword>
<keyword evidence="12 15" id="KW-0411">Iron-sulfur</keyword>
<evidence type="ECO:0000256" key="13">
    <source>
        <dbReference type="ARBA" id="ARBA00023075"/>
    </source>
</evidence>
<evidence type="ECO:0000256" key="10">
    <source>
        <dbReference type="ARBA" id="ARBA00023002"/>
    </source>
</evidence>
<dbReference type="InterPro" id="IPR036188">
    <property type="entry name" value="FAD/NAD-bd_sf"/>
</dbReference>
<dbReference type="Pfam" id="PF05187">
    <property type="entry name" value="Fer4_ETF_QO"/>
    <property type="match status" value="1"/>
</dbReference>
<dbReference type="SUPFAM" id="SSF51905">
    <property type="entry name" value="FAD/NAD(P)-binding domain"/>
    <property type="match status" value="1"/>
</dbReference>
<dbReference type="Gene3D" id="3.30.70.20">
    <property type="match status" value="1"/>
</dbReference>